<dbReference type="InterPro" id="IPR022988">
    <property type="entry name" value="Ni_resp_reg_NikR"/>
</dbReference>
<dbReference type="HAMAP" id="MF_00476">
    <property type="entry name" value="NikR"/>
    <property type="match status" value="1"/>
</dbReference>
<evidence type="ECO:0000313" key="8">
    <source>
        <dbReference type="EMBL" id="QAT17610.1"/>
    </source>
</evidence>
<dbReference type="RefSeq" id="WP_128700519.1">
    <property type="nucleotide sequence ID" value="NZ_CP019384.1"/>
</dbReference>
<feature type="domain" description="Transcription factor NikR nickel binding C-terminal" evidence="7">
    <location>
        <begin position="55"/>
        <end position="130"/>
    </location>
</feature>
<comment type="function">
    <text evidence="6">Transcriptional regulator.</text>
</comment>
<dbReference type="InterPro" id="IPR027271">
    <property type="entry name" value="Acetolactate_synth/TF_NikR_C"/>
</dbReference>
<dbReference type="OrthoDB" id="9806294at2"/>
<dbReference type="InterPro" id="IPR014864">
    <property type="entry name" value="TF_NikR_Ni-bd_C"/>
</dbReference>
<keyword evidence="1 6" id="KW-0533">Nickel</keyword>
<dbReference type="KEGG" id="vai:BU251_07710"/>
<sequence length="138" mass="15943">MSKLSRFGVSMEEEFLGRFDAYMRRKGYKNRSEAIRDLIRGVFVAQEWQANERVAGALLVVYDHHRRDLVENLLGIQHGAQEHIVSTQHIHLDHHNCLEIIVVRGRARRIQDLYDRIQALKGIKHTSLSMATTGSKIL</sequence>
<dbReference type="NCBIfam" id="NF003381">
    <property type="entry name" value="PRK04460.1"/>
    <property type="match status" value="1"/>
</dbReference>
<dbReference type="Pfam" id="PF08753">
    <property type="entry name" value="NikR_C"/>
    <property type="match status" value="1"/>
</dbReference>
<gene>
    <name evidence="8" type="ORF">BU251_07710</name>
</gene>
<proteinExistence type="inferred from homology"/>
<evidence type="ECO:0000256" key="6">
    <source>
        <dbReference type="HAMAP-Rule" id="MF_00476"/>
    </source>
</evidence>
<dbReference type="PANTHER" id="PTHR34719:SF2">
    <property type="entry name" value="NICKEL-RESPONSIVE REGULATOR"/>
    <property type="match status" value="1"/>
</dbReference>
<evidence type="ECO:0000313" key="9">
    <source>
        <dbReference type="Proteomes" id="UP000287243"/>
    </source>
</evidence>
<dbReference type="Gene3D" id="1.10.1220.10">
    <property type="entry name" value="Met repressor-like"/>
    <property type="match status" value="1"/>
</dbReference>
<keyword evidence="3 6" id="KW-0805">Transcription regulation</keyword>
<dbReference type="NCBIfam" id="NF002815">
    <property type="entry name" value="PRK02967.1"/>
    <property type="match status" value="1"/>
</dbReference>
<accession>A0A410P622</accession>
<keyword evidence="2 6" id="KW-0479">Metal-binding</keyword>
<dbReference type="InterPro" id="IPR013321">
    <property type="entry name" value="Arc_rbn_hlx_hlx"/>
</dbReference>
<dbReference type="SUPFAM" id="SSF55021">
    <property type="entry name" value="ACT-like"/>
    <property type="match status" value="1"/>
</dbReference>
<dbReference type="InterPro" id="IPR050192">
    <property type="entry name" value="CopG/NikR_regulator"/>
</dbReference>
<dbReference type="InterPro" id="IPR010985">
    <property type="entry name" value="Ribbon_hlx_hlx"/>
</dbReference>
<evidence type="ECO:0000256" key="4">
    <source>
        <dbReference type="ARBA" id="ARBA00023125"/>
    </source>
</evidence>
<dbReference type="SUPFAM" id="SSF47598">
    <property type="entry name" value="Ribbon-helix-helix"/>
    <property type="match status" value="1"/>
</dbReference>
<evidence type="ECO:0000256" key="5">
    <source>
        <dbReference type="ARBA" id="ARBA00023163"/>
    </source>
</evidence>
<dbReference type="EMBL" id="CP019384">
    <property type="protein sequence ID" value="QAT17610.1"/>
    <property type="molecule type" value="Genomic_DNA"/>
</dbReference>
<feature type="binding site" evidence="6">
    <location>
        <position position="97"/>
    </location>
    <ligand>
        <name>Ni(2+)</name>
        <dbReference type="ChEBI" id="CHEBI:49786"/>
    </ligand>
</feature>
<dbReference type="InterPro" id="IPR045865">
    <property type="entry name" value="ACT-like_dom_sf"/>
</dbReference>
<dbReference type="AlphaFoldDB" id="A0A410P622"/>
<dbReference type="Gene3D" id="3.30.70.1150">
    <property type="entry name" value="ACT-like. Chain A, domain 2"/>
    <property type="match status" value="1"/>
</dbReference>
<dbReference type="Proteomes" id="UP000287243">
    <property type="component" value="Chromosome"/>
</dbReference>
<dbReference type="GO" id="GO:0003677">
    <property type="term" value="F:DNA binding"/>
    <property type="evidence" value="ECO:0007669"/>
    <property type="project" value="UniProtKB-KW"/>
</dbReference>
<evidence type="ECO:0000259" key="7">
    <source>
        <dbReference type="Pfam" id="PF08753"/>
    </source>
</evidence>
<feature type="binding site" evidence="6">
    <location>
        <position position="78"/>
    </location>
    <ligand>
        <name>Ni(2+)</name>
        <dbReference type="ChEBI" id="CHEBI:49786"/>
    </ligand>
</feature>
<evidence type="ECO:0000256" key="2">
    <source>
        <dbReference type="ARBA" id="ARBA00022723"/>
    </source>
</evidence>
<organism evidence="8 9">
    <name type="scientific">Velamenicoccus archaeovorus</name>
    <dbReference type="NCBI Taxonomy" id="1930593"/>
    <lineage>
        <taxon>Bacteria</taxon>
        <taxon>Pseudomonadati</taxon>
        <taxon>Candidatus Omnitrophota</taxon>
        <taxon>Candidatus Velamenicoccus</taxon>
    </lineage>
</organism>
<comment type="cofactor">
    <cofactor evidence="6">
        <name>Ni(2+)</name>
        <dbReference type="ChEBI" id="CHEBI:49786"/>
    </cofactor>
    <text evidence="6">Binds 1 nickel ion per subunit.</text>
</comment>
<dbReference type="PANTHER" id="PTHR34719">
    <property type="entry name" value="NICKEL-RESPONSIVE REGULATOR"/>
    <property type="match status" value="1"/>
</dbReference>
<keyword evidence="9" id="KW-1185">Reference proteome</keyword>
<reference evidence="8 9" key="1">
    <citation type="submission" date="2017-01" db="EMBL/GenBank/DDBJ databases">
        <title>First insights into the biology of 'candidatus Vampirococcus archaeovorus'.</title>
        <authorList>
            <person name="Kizina J."/>
            <person name="Jordan S."/>
            <person name="Stueber K."/>
            <person name="Reinhardt R."/>
            <person name="Harder J."/>
        </authorList>
    </citation>
    <scope>NUCLEOTIDE SEQUENCE [LARGE SCALE GENOMIC DNA]</scope>
    <source>
        <strain evidence="8 9">LiM</strain>
    </source>
</reference>
<keyword evidence="4 6" id="KW-0238">DNA-binding</keyword>
<protein>
    <recommendedName>
        <fullName evidence="6">Putative nickel-responsive regulator</fullName>
    </recommendedName>
</protein>
<keyword evidence="5 6" id="KW-0804">Transcription</keyword>
<dbReference type="CDD" id="cd22231">
    <property type="entry name" value="RHH_NikR_HicB-like"/>
    <property type="match status" value="1"/>
</dbReference>
<dbReference type="GO" id="GO:0003700">
    <property type="term" value="F:DNA-binding transcription factor activity"/>
    <property type="evidence" value="ECO:0007669"/>
    <property type="project" value="UniProtKB-UniRule"/>
</dbReference>
<dbReference type="NCBIfam" id="NF002169">
    <property type="entry name" value="PRK01002.1"/>
    <property type="match status" value="1"/>
</dbReference>
<evidence type="ECO:0000256" key="3">
    <source>
        <dbReference type="ARBA" id="ARBA00023015"/>
    </source>
</evidence>
<dbReference type="NCBIfam" id="NF001884">
    <property type="entry name" value="PRK00630.1"/>
    <property type="match status" value="1"/>
</dbReference>
<feature type="binding site" evidence="6">
    <location>
        <position position="91"/>
    </location>
    <ligand>
        <name>Ni(2+)</name>
        <dbReference type="ChEBI" id="CHEBI:49786"/>
    </ligand>
</feature>
<dbReference type="GO" id="GO:0016151">
    <property type="term" value="F:nickel cation binding"/>
    <property type="evidence" value="ECO:0007669"/>
    <property type="project" value="UniProtKB-UniRule"/>
</dbReference>
<comment type="similarity">
    <text evidence="6">Belongs to the transcriptional regulatory CopG/NikR family.</text>
</comment>
<evidence type="ECO:0000256" key="1">
    <source>
        <dbReference type="ARBA" id="ARBA00022596"/>
    </source>
</evidence>
<feature type="binding site" evidence="6">
    <location>
        <position position="89"/>
    </location>
    <ligand>
        <name>Ni(2+)</name>
        <dbReference type="ChEBI" id="CHEBI:49786"/>
    </ligand>
</feature>
<dbReference type="GO" id="GO:0010045">
    <property type="term" value="P:response to nickel cation"/>
    <property type="evidence" value="ECO:0007669"/>
    <property type="project" value="InterPro"/>
</dbReference>
<name>A0A410P622_VELA1</name>